<evidence type="ECO:0000313" key="2">
    <source>
        <dbReference type="Proteomes" id="UP000814140"/>
    </source>
</evidence>
<dbReference type="Proteomes" id="UP000814140">
    <property type="component" value="Unassembled WGS sequence"/>
</dbReference>
<gene>
    <name evidence="1" type="ORF">BV25DRAFT_1831095</name>
</gene>
<keyword evidence="2" id="KW-1185">Reference proteome</keyword>
<reference evidence="1" key="1">
    <citation type="submission" date="2021-03" db="EMBL/GenBank/DDBJ databases">
        <authorList>
            <consortium name="DOE Joint Genome Institute"/>
            <person name="Ahrendt S."/>
            <person name="Looney B.P."/>
            <person name="Miyauchi S."/>
            <person name="Morin E."/>
            <person name="Drula E."/>
            <person name="Courty P.E."/>
            <person name="Chicoki N."/>
            <person name="Fauchery L."/>
            <person name="Kohler A."/>
            <person name="Kuo A."/>
            <person name="Labutti K."/>
            <person name="Pangilinan J."/>
            <person name="Lipzen A."/>
            <person name="Riley R."/>
            <person name="Andreopoulos W."/>
            <person name="He G."/>
            <person name="Johnson J."/>
            <person name="Barry K.W."/>
            <person name="Grigoriev I.V."/>
            <person name="Nagy L."/>
            <person name="Hibbett D."/>
            <person name="Henrissat B."/>
            <person name="Matheny P.B."/>
            <person name="Labbe J."/>
            <person name="Martin F."/>
        </authorList>
    </citation>
    <scope>NUCLEOTIDE SEQUENCE</scope>
    <source>
        <strain evidence="1">HHB10654</strain>
    </source>
</reference>
<organism evidence="1 2">
    <name type="scientific">Artomyces pyxidatus</name>
    <dbReference type="NCBI Taxonomy" id="48021"/>
    <lineage>
        <taxon>Eukaryota</taxon>
        <taxon>Fungi</taxon>
        <taxon>Dikarya</taxon>
        <taxon>Basidiomycota</taxon>
        <taxon>Agaricomycotina</taxon>
        <taxon>Agaricomycetes</taxon>
        <taxon>Russulales</taxon>
        <taxon>Auriscalpiaceae</taxon>
        <taxon>Artomyces</taxon>
    </lineage>
</organism>
<evidence type="ECO:0000313" key="1">
    <source>
        <dbReference type="EMBL" id="KAI0057423.1"/>
    </source>
</evidence>
<protein>
    <submittedName>
        <fullName evidence="1">Uncharacterized protein</fullName>
    </submittedName>
</protein>
<reference evidence="1" key="2">
    <citation type="journal article" date="2022" name="New Phytol.">
        <title>Evolutionary transition to the ectomycorrhizal habit in the genomes of a hyperdiverse lineage of mushroom-forming fungi.</title>
        <authorList>
            <person name="Looney B."/>
            <person name="Miyauchi S."/>
            <person name="Morin E."/>
            <person name="Drula E."/>
            <person name="Courty P.E."/>
            <person name="Kohler A."/>
            <person name="Kuo A."/>
            <person name="LaButti K."/>
            <person name="Pangilinan J."/>
            <person name="Lipzen A."/>
            <person name="Riley R."/>
            <person name="Andreopoulos W."/>
            <person name="He G."/>
            <person name="Johnson J."/>
            <person name="Nolan M."/>
            <person name="Tritt A."/>
            <person name="Barry K.W."/>
            <person name="Grigoriev I.V."/>
            <person name="Nagy L.G."/>
            <person name="Hibbett D."/>
            <person name="Henrissat B."/>
            <person name="Matheny P.B."/>
            <person name="Labbe J."/>
            <person name="Martin F.M."/>
        </authorList>
    </citation>
    <scope>NUCLEOTIDE SEQUENCE</scope>
    <source>
        <strain evidence="1">HHB10654</strain>
    </source>
</reference>
<feature type="non-terminal residue" evidence="1">
    <location>
        <position position="1"/>
    </location>
</feature>
<accession>A0ACB8SMB6</accession>
<name>A0ACB8SMB6_9AGAM</name>
<sequence>MNALYPQDSYDDLLATLRDLPQLESLHLGDDILPDFTDFDVHPRVPLLNLKSLTLSGTVGMIALFLRSVDILPSCELELLCDDITGLEDVEDGEVDALVASLQTLYSPAVEAAASFGQLLIVDKPDDYYVCLRISATEPSSPMQLPNCLCLDVMSQESPSAFTSQLLSTLPLIGGIKTLTLVHVTFLGPQEWQRIGPAMTDVENLLLKCDAGMAQGICEALYTALWGTPTVFPRLRNLVVMLRSDSRFVLTETQFVRMRQGSPMTVIYRAWT</sequence>
<comment type="caution">
    <text evidence="1">The sequence shown here is derived from an EMBL/GenBank/DDBJ whole genome shotgun (WGS) entry which is preliminary data.</text>
</comment>
<proteinExistence type="predicted"/>
<dbReference type="EMBL" id="MU277247">
    <property type="protein sequence ID" value="KAI0057423.1"/>
    <property type="molecule type" value="Genomic_DNA"/>
</dbReference>